<evidence type="ECO:0000313" key="2">
    <source>
        <dbReference type="EMBL" id="BCI51319.1"/>
    </source>
</evidence>
<keyword evidence="1" id="KW-0812">Transmembrane</keyword>
<feature type="transmembrane region" description="Helical" evidence="1">
    <location>
        <begin position="17"/>
        <end position="37"/>
    </location>
</feature>
<organism evidence="2 3">
    <name type="scientific">Mycolicibacterium litorale</name>
    <dbReference type="NCBI Taxonomy" id="758802"/>
    <lineage>
        <taxon>Bacteria</taxon>
        <taxon>Bacillati</taxon>
        <taxon>Actinomycetota</taxon>
        <taxon>Actinomycetes</taxon>
        <taxon>Mycobacteriales</taxon>
        <taxon>Mycobacteriaceae</taxon>
        <taxon>Mycolicibacterium</taxon>
    </lineage>
</organism>
<keyword evidence="1" id="KW-0472">Membrane</keyword>
<dbReference type="EMBL" id="AP023287">
    <property type="protein sequence ID" value="BCI51319.1"/>
    <property type="molecule type" value="Genomic_DNA"/>
</dbReference>
<dbReference type="AlphaFoldDB" id="A0A6S6NYT3"/>
<keyword evidence="1" id="KW-1133">Transmembrane helix</keyword>
<feature type="transmembrane region" description="Helical" evidence="1">
    <location>
        <begin position="136"/>
        <end position="161"/>
    </location>
</feature>
<name>A0A6S6NYT3_9MYCO</name>
<feature type="transmembrane region" description="Helical" evidence="1">
    <location>
        <begin position="168"/>
        <end position="189"/>
    </location>
</feature>
<protein>
    <submittedName>
        <fullName evidence="2">ABC transporter permease</fullName>
    </submittedName>
</protein>
<proteinExistence type="predicted"/>
<feature type="transmembrane region" description="Helical" evidence="1">
    <location>
        <begin position="217"/>
        <end position="240"/>
    </location>
</feature>
<evidence type="ECO:0000313" key="3">
    <source>
        <dbReference type="Proteomes" id="UP000515734"/>
    </source>
</evidence>
<feature type="transmembrane region" description="Helical" evidence="1">
    <location>
        <begin position="92"/>
        <end position="116"/>
    </location>
</feature>
<reference evidence="2 3" key="1">
    <citation type="submission" date="2020-07" db="EMBL/GenBank/DDBJ databases">
        <title>Complete genome sequence of Mycolicibacterium litorale like strain isolated from cardiac implantable electronic device infection.</title>
        <authorList>
            <person name="Fukano H."/>
            <person name="Miyama H."/>
            <person name="Hoshino Y."/>
        </authorList>
    </citation>
    <scope>NUCLEOTIDE SEQUENCE [LARGE SCALE GENOMIC DNA]</scope>
    <source>
        <strain evidence="2 3">NIIDNTM18</strain>
    </source>
</reference>
<accession>A0A6S6NYT3</accession>
<dbReference type="RefSeq" id="WP_185294303.1">
    <property type="nucleotide sequence ID" value="NZ_AP023287.1"/>
</dbReference>
<gene>
    <name evidence="2" type="ORF">NIIDNTM18_05970</name>
</gene>
<evidence type="ECO:0000256" key="1">
    <source>
        <dbReference type="SAM" id="Phobius"/>
    </source>
</evidence>
<feature type="transmembrane region" description="Helical" evidence="1">
    <location>
        <begin position="49"/>
        <end position="71"/>
    </location>
</feature>
<dbReference type="Proteomes" id="UP000515734">
    <property type="component" value="Chromosome"/>
</dbReference>
<sequence length="247" mass="25507">MTIRAEQIKLATTRSPLWTVAGVVVLSLGLAAIQGSVGSLSIPVEPERAATGVATFGVPVLMILAALSVTGEYRTGMIRATFLAVPNRTRVLAAKAVVAAVFAGFWTGVMTVASALTVGAVGSERQGAQLALSQPGVWRTVAAITLYAMLGSVLAVGLGALIRHSAGVIAVLLLLPFVVEPLLGALPQIGQRVGPLLPFTNANAFTEVPSLRTVSMWWGPVGSLAYFAAVVAVVFAVALVDVNRRDP</sequence>